<comment type="caution">
    <text evidence="10">The sequence shown here is derived from an EMBL/GenBank/DDBJ whole genome shotgun (WGS) entry which is preliminary data.</text>
</comment>
<evidence type="ECO:0000256" key="6">
    <source>
        <dbReference type="ARBA" id="ARBA00022989"/>
    </source>
</evidence>
<evidence type="ECO:0000259" key="9">
    <source>
        <dbReference type="Pfam" id="PF13813"/>
    </source>
</evidence>
<dbReference type="GO" id="GO:0006629">
    <property type="term" value="P:lipid metabolic process"/>
    <property type="evidence" value="ECO:0007669"/>
    <property type="project" value="InterPro"/>
</dbReference>
<keyword evidence="11" id="KW-1185">Reference proteome</keyword>
<evidence type="ECO:0000256" key="1">
    <source>
        <dbReference type="ARBA" id="ARBA00004141"/>
    </source>
</evidence>
<comment type="pathway">
    <text evidence="2">Secondary metabolite biosynthesis.</text>
</comment>
<reference evidence="10" key="1">
    <citation type="submission" date="2023-06" db="EMBL/GenBank/DDBJ databases">
        <authorList>
            <consortium name="Lawrence Berkeley National Laboratory"/>
            <person name="Ahrendt S."/>
            <person name="Sahu N."/>
            <person name="Indic B."/>
            <person name="Wong-Bajracharya J."/>
            <person name="Merenyi Z."/>
            <person name="Ke H.-M."/>
            <person name="Monk M."/>
            <person name="Kocsube S."/>
            <person name="Drula E."/>
            <person name="Lipzen A."/>
            <person name="Balint B."/>
            <person name="Henrissat B."/>
            <person name="Andreopoulos B."/>
            <person name="Martin F.M."/>
            <person name="Harder C.B."/>
            <person name="Rigling D."/>
            <person name="Ford K.L."/>
            <person name="Foster G.D."/>
            <person name="Pangilinan J."/>
            <person name="Papanicolaou A."/>
            <person name="Barry K."/>
            <person name="LaButti K."/>
            <person name="Viragh M."/>
            <person name="Koriabine M."/>
            <person name="Yan M."/>
            <person name="Riley R."/>
            <person name="Champramary S."/>
            <person name="Plett K.L."/>
            <person name="Tsai I.J."/>
            <person name="Slot J."/>
            <person name="Sipos G."/>
            <person name="Plett J."/>
            <person name="Nagy L.G."/>
            <person name="Grigoriev I.V."/>
        </authorList>
    </citation>
    <scope>NUCLEOTIDE SEQUENCE</scope>
    <source>
        <strain evidence="10">HWK02</strain>
    </source>
</reference>
<evidence type="ECO:0000256" key="8">
    <source>
        <dbReference type="SAM" id="Phobius"/>
    </source>
</evidence>
<feature type="transmembrane region" description="Helical" evidence="8">
    <location>
        <begin position="318"/>
        <end position="336"/>
    </location>
</feature>
<feature type="domain" description="Wax synthase" evidence="9">
    <location>
        <begin position="205"/>
        <end position="290"/>
    </location>
</feature>
<comment type="similarity">
    <text evidence="3">Belongs to the wax synthase family.</text>
</comment>
<name>A0AA39Q1R2_9AGAR</name>
<evidence type="ECO:0000256" key="2">
    <source>
        <dbReference type="ARBA" id="ARBA00005179"/>
    </source>
</evidence>
<feature type="transmembrane region" description="Helical" evidence="8">
    <location>
        <begin position="175"/>
        <end position="198"/>
    </location>
</feature>
<dbReference type="PANTHER" id="PTHR31595:SF57">
    <property type="entry name" value="OS04G0481900 PROTEIN"/>
    <property type="match status" value="1"/>
</dbReference>
<keyword evidence="6 8" id="KW-1133">Transmembrane helix</keyword>
<dbReference type="PANTHER" id="PTHR31595">
    <property type="entry name" value="LONG-CHAIN-ALCOHOL O-FATTY-ACYLTRANSFERASE 3-RELATED"/>
    <property type="match status" value="1"/>
</dbReference>
<accession>A0AA39Q1R2</accession>
<dbReference type="GO" id="GO:0016020">
    <property type="term" value="C:membrane"/>
    <property type="evidence" value="ECO:0007669"/>
    <property type="project" value="UniProtKB-SubCell"/>
</dbReference>
<gene>
    <name evidence="10" type="ORF">EDD18DRAFT_1333164</name>
</gene>
<organism evidence="10 11">
    <name type="scientific">Armillaria luteobubalina</name>
    <dbReference type="NCBI Taxonomy" id="153913"/>
    <lineage>
        <taxon>Eukaryota</taxon>
        <taxon>Fungi</taxon>
        <taxon>Dikarya</taxon>
        <taxon>Basidiomycota</taxon>
        <taxon>Agaricomycotina</taxon>
        <taxon>Agaricomycetes</taxon>
        <taxon>Agaricomycetidae</taxon>
        <taxon>Agaricales</taxon>
        <taxon>Marasmiineae</taxon>
        <taxon>Physalacriaceae</taxon>
        <taxon>Armillaria</taxon>
    </lineage>
</organism>
<keyword evidence="5 8" id="KW-0812">Transmembrane</keyword>
<dbReference type="InterPro" id="IPR032805">
    <property type="entry name" value="Wax_synthase_dom"/>
</dbReference>
<proteinExistence type="inferred from homology"/>
<sequence>MEGSLVFSLIAFLTLFFVALATKATLYRPLFFLPIAGLALYILFFATTNNALLDSMIGGWTATVTLYASDYLVLTTDVQQELHKSDQQVGRLSETPFPTRLKWAVALCFSPRGVGWARQPVGALPPRIHQTTRRIWMKIGLCLLLLDAGCALNGINPAFTSRTLTTLYGLKWRFLSLLGFIIGTYSALNIQHCLLLLVTGERDAPALFGRPEDAYTIRRFWGKTWHQCLRKFFLSHGHFLAYRVLRLRRKSYESFAVQLHTAFLISGFLHQLQEYSVTRRWAHGSMLFFYSQVGAISLEQGIITVGKRLHFPDIVGRLVGYFWVLGWFTFILPLWLDPMTRAGMFVVHPNKTITVLVWNLVTS</sequence>
<dbReference type="Proteomes" id="UP001175228">
    <property type="component" value="Unassembled WGS sequence"/>
</dbReference>
<evidence type="ECO:0000256" key="3">
    <source>
        <dbReference type="ARBA" id="ARBA00007282"/>
    </source>
</evidence>
<evidence type="ECO:0000256" key="5">
    <source>
        <dbReference type="ARBA" id="ARBA00022692"/>
    </source>
</evidence>
<comment type="subcellular location">
    <subcellularLocation>
        <location evidence="1">Membrane</location>
        <topology evidence="1">Multi-pass membrane protein</topology>
    </subcellularLocation>
</comment>
<feature type="transmembrane region" description="Helical" evidence="8">
    <location>
        <begin position="135"/>
        <end position="155"/>
    </location>
</feature>
<dbReference type="InterPro" id="IPR044851">
    <property type="entry name" value="Wax_synthase"/>
</dbReference>
<dbReference type="Pfam" id="PF13813">
    <property type="entry name" value="MBOAT_2"/>
    <property type="match status" value="1"/>
</dbReference>
<evidence type="ECO:0000313" key="11">
    <source>
        <dbReference type="Proteomes" id="UP001175228"/>
    </source>
</evidence>
<dbReference type="EMBL" id="JAUEPU010000020">
    <property type="protein sequence ID" value="KAK0494643.1"/>
    <property type="molecule type" value="Genomic_DNA"/>
</dbReference>
<keyword evidence="4 10" id="KW-0808">Transferase</keyword>
<evidence type="ECO:0000256" key="7">
    <source>
        <dbReference type="ARBA" id="ARBA00023136"/>
    </source>
</evidence>
<evidence type="ECO:0000256" key="4">
    <source>
        <dbReference type="ARBA" id="ARBA00022679"/>
    </source>
</evidence>
<protein>
    <submittedName>
        <fullName evidence="10">Membrane bound O-acyl transferase family-domain-containing protein</fullName>
    </submittedName>
</protein>
<evidence type="ECO:0000313" key="10">
    <source>
        <dbReference type="EMBL" id="KAK0494643.1"/>
    </source>
</evidence>
<dbReference type="GO" id="GO:0008374">
    <property type="term" value="F:O-acyltransferase activity"/>
    <property type="evidence" value="ECO:0007669"/>
    <property type="project" value="InterPro"/>
</dbReference>
<keyword evidence="7 8" id="KW-0472">Membrane</keyword>
<feature type="transmembrane region" description="Helical" evidence="8">
    <location>
        <begin position="31"/>
        <end position="53"/>
    </location>
</feature>
<dbReference type="AlphaFoldDB" id="A0AA39Q1R2"/>